<dbReference type="AlphaFoldDB" id="A0AA88VR30"/>
<dbReference type="EMBL" id="JAVXUP010001371">
    <property type="protein sequence ID" value="KAK3012518.1"/>
    <property type="molecule type" value="Genomic_DNA"/>
</dbReference>
<reference evidence="7" key="1">
    <citation type="submission" date="2022-12" db="EMBL/GenBank/DDBJ databases">
        <title>Draft genome assemblies for two species of Escallonia (Escalloniales).</title>
        <authorList>
            <person name="Chanderbali A."/>
            <person name="Dervinis C."/>
            <person name="Anghel I."/>
            <person name="Soltis D."/>
            <person name="Soltis P."/>
            <person name="Zapata F."/>
        </authorList>
    </citation>
    <scope>NUCLEOTIDE SEQUENCE</scope>
    <source>
        <strain evidence="7">UCBG64.0493</strain>
        <tissue evidence="7">Leaf</tissue>
    </source>
</reference>
<dbReference type="Proteomes" id="UP001188597">
    <property type="component" value="Unassembled WGS sequence"/>
</dbReference>
<dbReference type="SMART" id="SM00432">
    <property type="entry name" value="MADS"/>
    <property type="match status" value="1"/>
</dbReference>
<evidence type="ECO:0000256" key="4">
    <source>
        <dbReference type="ARBA" id="ARBA00023163"/>
    </source>
</evidence>
<evidence type="ECO:0000259" key="6">
    <source>
        <dbReference type="PROSITE" id="PS50066"/>
    </source>
</evidence>
<dbReference type="GO" id="GO:0000981">
    <property type="term" value="F:DNA-binding transcription factor activity, RNA polymerase II-specific"/>
    <property type="evidence" value="ECO:0007669"/>
    <property type="project" value="TreeGrafter"/>
</dbReference>
<keyword evidence="4" id="KW-0804">Transcription</keyword>
<dbReference type="Pfam" id="PF00319">
    <property type="entry name" value="SRF-TF"/>
    <property type="match status" value="1"/>
</dbReference>
<keyword evidence="3" id="KW-0238">DNA-binding</keyword>
<keyword evidence="8" id="KW-1185">Reference proteome</keyword>
<protein>
    <recommendedName>
        <fullName evidence="6">MADS-box domain-containing protein</fullName>
    </recommendedName>
</protein>
<dbReference type="SUPFAM" id="SSF55455">
    <property type="entry name" value="SRF-like"/>
    <property type="match status" value="1"/>
</dbReference>
<dbReference type="PROSITE" id="PS50066">
    <property type="entry name" value="MADS_BOX_2"/>
    <property type="match status" value="1"/>
</dbReference>
<dbReference type="GO" id="GO:0046983">
    <property type="term" value="F:protein dimerization activity"/>
    <property type="evidence" value="ECO:0007669"/>
    <property type="project" value="InterPro"/>
</dbReference>
<dbReference type="Gene3D" id="3.40.1810.10">
    <property type="entry name" value="Transcription factor, MADS-box"/>
    <property type="match status" value="1"/>
</dbReference>
<dbReference type="InterPro" id="IPR036879">
    <property type="entry name" value="TF_MADSbox_sf"/>
</dbReference>
<dbReference type="InterPro" id="IPR002100">
    <property type="entry name" value="TF_MADSbox"/>
</dbReference>
<gene>
    <name evidence="7" type="ORF">RJ639_008004</name>
</gene>
<dbReference type="PANTHER" id="PTHR11945">
    <property type="entry name" value="MADS BOX PROTEIN"/>
    <property type="match status" value="1"/>
</dbReference>
<proteinExistence type="predicted"/>
<evidence type="ECO:0000256" key="3">
    <source>
        <dbReference type="ARBA" id="ARBA00023125"/>
    </source>
</evidence>
<dbReference type="PANTHER" id="PTHR11945:SF534">
    <property type="entry name" value="MYOCYTE-SPECIFIC ENHANCER FACTOR 2"/>
    <property type="match status" value="1"/>
</dbReference>
<evidence type="ECO:0000313" key="7">
    <source>
        <dbReference type="EMBL" id="KAK3012518.1"/>
    </source>
</evidence>
<dbReference type="GO" id="GO:0000978">
    <property type="term" value="F:RNA polymerase II cis-regulatory region sequence-specific DNA binding"/>
    <property type="evidence" value="ECO:0007669"/>
    <property type="project" value="TreeGrafter"/>
</dbReference>
<keyword evidence="2" id="KW-0805">Transcription regulation</keyword>
<evidence type="ECO:0000256" key="5">
    <source>
        <dbReference type="ARBA" id="ARBA00023242"/>
    </source>
</evidence>
<sequence length="146" mass="16257">MGTGKKKIEIKKRESKSSRIVTFSKRRQGLFKKAQELHNKTGVSIAVLVFSPAGRPYTHGHPSFDATVDKYYSSMTMSRPDATAAAVEEADTGDSGDHKVDFDVGLCRSWLDSVKVDQCDDVRDLDALSKSLDELRERLLKKVDHA</sequence>
<evidence type="ECO:0000313" key="8">
    <source>
        <dbReference type="Proteomes" id="UP001188597"/>
    </source>
</evidence>
<dbReference type="PRINTS" id="PR00404">
    <property type="entry name" value="MADSDOMAIN"/>
</dbReference>
<feature type="domain" description="MADS-box" evidence="6">
    <location>
        <begin position="3"/>
        <end position="63"/>
    </location>
</feature>
<dbReference type="GO" id="GO:0005634">
    <property type="term" value="C:nucleus"/>
    <property type="evidence" value="ECO:0007669"/>
    <property type="project" value="UniProtKB-SubCell"/>
</dbReference>
<comment type="subcellular location">
    <subcellularLocation>
        <location evidence="1">Nucleus</location>
    </subcellularLocation>
</comment>
<comment type="caution">
    <text evidence="7">The sequence shown here is derived from an EMBL/GenBank/DDBJ whole genome shotgun (WGS) entry which is preliminary data.</text>
</comment>
<organism evidence="7 8">
    <name type="scientific">Escallonia herrerae</name>
    <dbReference type="NCBI Taxonomy" id="1293975"/>
    <lineage>
        <taxon>Eukaryota</taxon>
        <taxon>Viridiplantae</taxon>
        <taxon>Streptophyta</taxon>
        <taxon>Embryophyta</taxon>
        <taxon>Tracheophyta</taxon>
        <taxon>Spermatophyta</taxon>
        <taxon>Magnoliopsida</taxon>
        <taxon>eudicotyledons</taxon>
        <taxon>Gunneridae</taxon>
        <taxon>Pentapetalae</taxon>
        <taxon>asterids</taxon>
        <taxon>campanulids</taxon>
        <taxon>Escalloniales</taxon>
        <taxon>Escalloniaceae</taxon>
        <taxon>Escallonia</taxon>
    </lineage>
</organism>
<dbReference type="GO" id="GO:0045893">
    <property type="term" value="P:positive regulation of DNA-templated transcription"/>
    <property type="evidence" value="ECO:0007669"/>
    <property type="project" value="UniProtKB-ARBA"/>
</dbReference>
<evidence type="ECO:0000256" key="1">
    <source>
        <dbReference type="ARBA" id="ARBA00004123"/>
    </source>
</evidence>
<keyword evidence="5" id="KW-0539">Nucleus</keyword>
<evidence type="ECO:0000256" key="2">
    <source>
        <dbReference type="ARBA" id="ARBA00023015"/>
    </source>
</evidence>
<name>A0AA88VR30_9ASTE</name>
<accession>A0AA88VR30</accession>